<comment type="caution">
    <text evidence="2">The sequence shown here is derived from an EMBL/GenBank/DDBJ whole genome shotgun (WGS) entry which is preliminary data.</text>
</comment>
<dbReference type="AlphaFoldDB" id="A0A2V1N0B8"/>
<evidence type="ECO:0000313" key="2">
    <source>
        <dbReference type="EMBL" id="PWG00689.1"/>
    </source>
</evidence>
<dbReference type="Proteomes" id="UP000245080">
    <property type="component" value="Unassembled WGS sequence"/>
</dbReference>
<dbReference type="EMBL" id="QCXQ01000001">
    <property type="protein sequence ID" value="PWG00689.1"/>
    <property type="molecule type" value="Genomic_DNA"/>
</dbReference>
<feature type="region of interest" description="Disordered" evidence="1">
    <location>
        <begin position="36"/>
        <end position="62"/>
    </location>
</feature>
<dbReference type="RefSeq" id="WP_109249402.1">
    <property type="nucleotide sequence ID" value="NZ_QCXQ01000001.1"/>
</dbReference>
<reference evidence="2 3" key="1">
    <citation type="journal article" date="2018" name="Int. J. Syst. Evol. Microbiol.">
        <title>Lactobacillus bambusae sp. nov., isolated from a traditional fermented Ma-bamboo shoots of Taiwan.</title>
        <authorList>
            <person name="Wang L.-T."/>
        </authorList>
    </citation>
    <scope>NUCLEOTIDE SEQUENCE [LARGE SCALE GENOMIC DNA]</scope>
    <source>
        <strain evidence="2 3">BS-W1</strain>
    </source>
</reference>
<keyword evidence="3" id="KW-1185">Reference proteome</keyword>
<organism evidence="2 3">
    <name type="scientific">Levilactobacillus bambusae</name>
    <dbReference type="NCBI Taxonomy" id="2024736"/>
    <lineage>
        <taxon>Bacteria</taxon>
        <taxon>Bacillati</taxon>
        <taxon>Bacillota</taxon>
        <taxon>Bacilli</taxon>
        <taxon>Lactobacillales</taxon>
        <taxon>Lactobacillaceae</taxon>
        <taxon>Levilactobacillus</taxon>
    </lineage>
</organism>
<accession>A0A2V1N0B8</accession>
<protein>
    <submittedName>
        <fullName evidence="2">Uncharacterized protein</fullName>
    </submittedName>
</protein>
<proteinExistence type="predicted"/>
<gene>
    <name evidence="2" type="ORF">DCM90_00495</name>
</gene>
<dbReference type="OrthoDB" id="2299717at2"/>
<evidence type="ECO:0000256" key="1">
    <source>
        <dbReference type="SAM" id="MobiDB-lite"/>
    </source>
</evidence>
<evidence type="ECO:0000313" key="3">
    <source>
        <dbReference type="Proteomes" id="UP000245080"/>
    </source>
</evidence>
<sequence length="62" mass="7133">MAIRGKAKRQDNLDSKFGTFAELDPRDSARDKFLKHGNHAEKKAKPIITPKKHHHKISDDEK</sequence>
<name>A0A2V1N0B8_9LACO</name>